<dbReference type="PROSITE" id="PS50011">
    <property type="entry name" value="PROTEIN_KINASE_DOM"/>
    <property type="match status" value="1"/>
</dbReference>
<evidence type="ECO:0000256" key="1">
    <source>
        <dbReference type="ARBA" id="ARBA00022679"/>
    </source>
</evidence>
<evidence type="ECO:0000313" key="8">
    <source>
        <dbReference type="Proteomes" id="UP000321039"/>
    </source>
</evidence>
<dbReference type="AlphaFoldDB" id="A0A5C9ABM2"/>
<feature type="domain" description="Protein kinase" evidence="6">
    <location>
        <begin position="105"/>
        <end position="367"/>
    </location>
</feature>
<dbReference type="Gene3D" id="1.10.510.10">
    <property type="entry name" value="Transferase(Phosphotransferase) domain 1"/>
    <property type="match status" value="1"/>
</dbReference>
<reference evidence="7 8" key="1">
    <citation type="submission" date="2019-08" db="EMBL/GenBank/DDBJ databases">
        <title>Parahaliea maris sp. nov., isolated from the surface seawater.</title>
        <authorList>
            <person name="Liu Y."/>
        </authorList>
    </citation>
    <scope>NUCLEOTIDE SEQUENCE [LARGE SCALE GENOMIC DNA]</scope>
    <source>
        <strain evidence="7 8">HSLHS9</strain>
    </source>
</reference>
<dbReference type="Proteomes" id="UP000321039">
    <property type="component" value="Unassembled WGS sequence"/>
</dbReference>
<evidence type="ECO:0000313" key="7">
    <source>
        <dbReference type="EMBL" id="TXS96731.1"/>
    </source>
</evidence>
<proteinExistence type="predicted"/>
<keyword evidence="3 7" id="KW-0418">Kinase</keyword>
<dbReference type="PANTHER" id="PTHR43289">
    <property type="entry name" value="MITOGEN-ACTIVATED PROTEIN KINASE KINASE KINASE 20-RELATED"/>
    <property type="match status" value="1"/>
</dbReference>
<dbReference type="GO" id="GO:0005524">
    <property type="term" value="F:ATP binding"/>
    <property type="evidence" value="ECO:0007669"/>
    <property type="project" value="UniProtKB-UniRule"/>
</dbReference>
<evidence type="ECO:0000259" key="6">
    <source>
        <dbReference type="PROSITE" id="PS50011"/>
    </source>
</evidence>
<dbReference type="InterPro" id="IPR017441">
    <property type="entry name" value="Protein_kinase_ATP_BS"/>
</dbReference>
<dbReference type="InterPro" id="IPR008271">
    <property type="entry name" value="Ser/Thr_kinase_AS"/>
</dbReference>
<keyword evidence="8" id="KW-1185">Reference proteome</keyword>
<dbReference type="Gene3D" id="3.30.200.20">
    <property type="entry name" value="Phosphorylase Kinase, domain 1"/>
    <property type="match status" value="1"/>
</dbReference>
<organism evidence="7 8">
    <name type="scientific">Parahaliea maris</name>
    <dbReference type="NCBI Taxonomy" id="2716870"/>
    <lineage>
        <taxon>Bacteria</taxon>
        <taxon>Pseudomonadati</taxon>
        <taxon>Pseudomonadota</taxon>
        <taxon>Gammaproteobacteria</taxon>
        <taxon>Cellvibrionales</taxon>
        <taxon>Halieaceae</taxon>
        <taxon>Parahaliea</taxon>
    </lineage>
</organism>
<dbReference type="EMBL" id="VRZA01000001">
    <property type="protein sequence ID" value="TXS96731.1"/>
    <property type="molecule type" value="Genomic_DNA"/>
</dbReference>
<keyword evidence="7" id="KW-0723">Serine/threonine-protein kinase</keyword>
<accession>A0A5C9ABM2</accession>
<keyword evidence="2 5" id="KW-0547">Nucleotide-binding</keyword>
<dbReference type="InterPro" id="IPR011009">
    <property type="entry name" value="Kinase-like_dom_sf"/>
</dbReference>
<dbReference type="RefSeq" id="WP_148066996.1">
    <property type="nucleotide sequence ID" value="NZ_VRZA01000001.1"/>
</dbReference>
<dbReference type="GO" id="GO:0004674">
    <property type="term" value="F:protein serine/threonine kinase activity"/>
    <property type="evidence" value="ECO:0007669"/>
    <property type="project" value="UniProtKB-KW"/>
</dbReference>
<gene>
    <name evidence="7" type="ORF">FV139_04500</name>
</gene>
<feature type="binding site" evidence="5">
    <location>
        <position position="140"/>
    </location>
    <ligand>
        <name>ATP</name>
        <dbReference type="ChEBI" id="CHEBI:30616"/>
    </ligand>
</feature>
<protein>
    <submittedName>
        <fullName evidence="7">Serine/threonine protein kinase</fullName>
    </submittedName>
</protein>
<dbReference type="PANTHER" id="PTHR43289:SF6">
    <property type="entry name" value="SERINE_THREONINE-PROTEIN KINASE NEKL-3"/>
    <property type="match status" value="1"/>
</dbReference>
<keyword evidence="4 5" id="KW-0067">ATP-binding</keyword>
<evidence type="ECO:0000256" key="5">
    <source>
        <dbReference type="PROSITE-ProRule" id="PRU10141"/>
    </source>
</evidence>
<evidence type="ECO:0000256" key="4">
    <source>
        <dbReference type="ARBA" id="ARBA00022840"/>
    </source>
</evidence>
<evidence type="ECO:0000256" key="2">
    <source>
        <dbReference type="ARBA" id="ARBA00022741"/>
    </source>
</evidence>
<evidence type="ECO:0000256" key="3">
    <source>
        <dbReference type="ARBA" id="ARBA00022777"/>
    </source>
</evidence>
<dbReference type="PROSITE" id="PS00108">
    <property type="entry name" value="PROTEIN_KINASE_ST"/>
    <property type="match status" value="1"/>
</dbReference>
<sequence>MSDHPDKKNIASLDVDKTVLLEDEAAEQEREEAAIAPTVYARPDRNANPEVETDLPATELLSAAEQAAAEAATVLLDDDATVVDAGAAAEVATDPHDQMIIKDRFVLEARLGKGGMGHVYKALDLRKQEAQDDEPYVAIKFLSAEFSRHPKALISLQREAKKSQQLAHPNVVTVYDFDRDGDQVYMTMEYLQGAPLSGWTSLQFEEGKKPSVAKLITEMAAGLAYARRQGMVHSDFKPDNVFVTIDGRVKVLDFGIARIVDTEIHKDSFDAGELGALTPRYASLEMLQGQPPHPADDVYALGLVAYQLFAGVHPYGGATALEAFQQGLTAQPIKKIKRHEWHAIANAIKLPRDKRTPSADVFLREFSGTSRRNRVLLAMVVVLALTSAGLAWKASQGEGPAVPFDELPVSVQAQFLKDLDLGHKSAAIGDWDGASRYFLEAYDLHPRNADAEEGLDELIGHLVALEPTLTSVRQREYLLSMLQAYDTNEYLANHETLATLRQQLEQELASGE</sequence>
<dbReference type="SUPFAM" id="SSF56112">
    <property type="entry name" value="Protein kinase-like (PK-like)"/>
    <property type="match status" value="1"/>
</dbReference>
<dbReference type="CDD" id="cd14014">
    <property type="entry name" value="STKc_PknB_like"/>
    <property type="match status" value="1"/>
</dbReference>
<comment type="caution">
    <text evidence="7">The sequence shown here is derived from an EMBL/GenBank/DDBJ whole genome shotgun (WGS) entry which is preliminary data.</text>
</comment>
<keyword evidence="1" id="KW-0808">Transferase</keyword>
<dbReference type="PROSITE" id="PS00107">
    <property type="entry name" value="PROTEIN_KINASE_ATP"/>
    <property type="match status" value="1"/>
</dbReference>
<dbReference type="Pfam" id="PF00069">
    <property type="entry name" value="Pkinase"/>
    <property type="match status" value="1"/>
</dbReference>
<dbReference type="InterPro" id="IPR000719">
    <property type="entry name" value="Prot_kinase_dom"/>
</dbReference>
<name>A0A5C9ABM2_9GAMM</name>